<feature type="binding site" evidence="2">
    <location>
        <position position="243"/>
    </location>
    <ligand>
        <name>Co(2+)</name>
        <dbReference type="ChEBI" id="CHEBI:48828"/>
    </ligand>
</feature>
<dbReference type="EMBL" id="APJX01000008">
    <property type="protein sequence ID" value="EMS78343.1"/>
    <property type="molecule type" value="Genomic_DNA"/>
</dbReference>
<accession>S0FTC4</accession>
<sequence>MKHVWHPLIVGILALGLLLTTGSTIFAHQHDIHKEKKVGILLVAFGSSEASAQVSFENIDRKVKAAWPDTPVYWAYTSRIIRHKLAKQGKHLDSPAMALARMADDQFTHVAVQSLHTIAGSEYHDLGRVVGAFRSMGVFDQVIQGYPLLATQADMEKAVEALFDIIPAERKQQDAVVFMGHGTHHPGNAFYPALMFQAQQRDPLVFIGGVEGYPEIDEIQSWLAEKKIKTAWLLPFMSVAGDHAKNDMAGDEADSWKSILSEAGIDCHTIMKGTAEYDSFVDIWVSHLEEVLHHFE</sequence>
<dbReference type="SUPFAM" id="SSF53800">
    <property type="entry name" value="Chelatase"/>
    <property type="match status" value="1"/>
</dbReference>
<gene>
    <name evidence="3" type="primary">cbiK2</name>
    <name evidence="3" type="ORF">Dpo_8c00100</name>
</gene>
<dbReference type="Pfam" id="PF06180">
    <property type="entry name" value="CbiK"/>
    <property type="match status" value="1"/>
</dbReference>
<keyword evidence="4" id="KW-1185">Reference proteome</keyword>
<comment type="caution">
    <text evidence="3">The sequence shown here is derived from an EMBL/GenBank/DDBJ whole genome shotgun (WGS) entry which is preliminary data.</text>
</comment>
<dbReference type="PIRSF" id="PIRSF033579">
    <property type="entry name" value="Anaer_Co_chel"/>
    <property type="match status" value="1"/>
</dbReference>
<dbReference type="InterPro" id="IPR010388">
    <property type="entry name" value="Anaerobic_Co-chelatase"/>
</dbReference>
<evidence type="ECO:0000256" key="2">
    <source>
        <dbReference type="PIRSR" id="PIRSR033579-3"/>
    </source>
</evidence>
<dbReference type="EC" id="4.99.1.3" evidence="3"/>
<dbReference type="OrthoDB" id="9770331at2"/>
<keyword evidence="2" id="KW-0170">Cobalt</keyword>
<feature type="active site" description="Proton acceptor" evidence="1">
    <location>
        <position position="181"/>
    </location>
</feature>
<evidence type="ECO:0000313" key="3">
    <source>
        <dbReference type="EMBL" id="EMS78343.1"/>
    </source>
</evidence>
<dbReference type="EC" id="4.99.1.4" evidence="3"/>
<evidence type="ECO:0000313" key="4">
    <source>
        <dbReference type="Proteomes" id="UP000014216"/>
    </source>
</evidence>
<keyword evidence="3" id="KW-0456">Lyase</keyword>
<organism evidence="3 4">
    <name type="scientific">Desulfotignum phosphitoxidans DSM 13687</name>
    <dbReference type="NCBI Taxonomy" id="1286635"/>
    <lineage>
        <taxon>Bacteria</taxon>
        <taxon>Pseudomonadati</taxon>
        <taxon>Thermodesulfobacteriota</taxon>
        <taxon>Desulfobacteria</taxon>
        <taxon>Desulfobacterales</taxon>
        <taxon>Desulfobacteraceae</taxon>
        <taxon>Desulfotignum</taxon>
    </lineage>
</organism>
<dbReference type="CDD" id="cd03412">
    <property type="entry name" value="CbiK_N"/>
    <property type="match status" value="1"/>
</dbReference>
<dbReference type="PATRIC" id="fig|1286635.3.peg.3469"/>
<feature type="binding site" evidence="2">
    <location>
        <position position="181"/>
    </location>
    <ligand>
        <name>Co(2+)</name>
        <dbReference type="ChEBI" id="CHEBI:48828"/>
    </ligand>
</feature>
<dbReference type="GO" id="GO:0016852">
    <property type="term" value="F:sirohydrochlorin cobaltochelatase activity"/>
    <property type="evidence" value="ECO:0007669"/>
    <property type="project" value="UniProtKB-EC"/>
</dbReference>
<name>S0FTC4_9BACT</name>
<dbReference type="RefSeq" id="WP_006967323.1">
    <property type="nucleotide sequence ID" value="NZ_APJX01000008.1"/>
</dbReference>
<dbReference type="Gene3D" id="3.40.50.1400">
    <property type="match status" value="2"/>
</dbReference>
<dbReference type="GO" id="GO:0046872">
    <property type="term" value="F:metal ion binding"/>
    <property type="evidence" value="ECO:0007669"/>
    <property type="project" value="UniProtKB-KW"/>
</dbReference>
<evidence type="ECO:0000256" key="1">
    <source>
        <dbReference type="PIRSR" id="PIRSR033579-1"/>
    </source>
</evidence>
<dbReference type="GO" id="GO:0051266">
    <property type="term" value="F:sirohydrochlorin ferrochelatase activity"/>
    <property type="evidence" value="ECO:0007669"/>
    <property type="project" value="UniProtKB-EC"/>
</dbReference>
<protein>
    <submittedName>
        <fullName evidence="3">Sirohydrochlorin cobaltochelatase CbiK</fullName>
        <ecNumber evidence="3">4.99.1.3</ecNumber>
        <ecNumber evidence="3">4.99.1.4</ecNumber>
    </submittedName>
</protein>
<dbReference type="AlphaFoldDB" id="S0FTC4"/>
<feature type="binding site" evidence="2">
    <location>
        <position position="211"/>
    </location>
    <ligand>
        <name>Co(2+)</name>
        <dbReference type="ChEBI" id="CHEBI:48828"/>
    </ligand>
</feature>
<dbReference type="CDD" id="cd03413">
    <property type="entry name" value="CbiK_C"/>
    <property type="match status" value="1"/>
</dbReference>
<dbReference type="Proteomes" id="UP000014216">
    <property type="component" value="Unassembled WGS sequence"/>
</dbReference>
<reference evidence="3 4" key="1">
    <citation type="journal article" date="2013" name="Genome Announc.">
        <title>Draft Genome Sequence of Desulfotignum phosphitoxidans DSM 13687 Strain FiPS-3.</title>
        <authorList>
            <person name="Poehlein A."/>
            <person name="Daniel R."/>
            <person name="Simeonova D.D."/>
        </authorList>
    </citation>
    <scope>NUCLEOTIDE SEQUENCE [LARGE SCALE GENOMIC DNA]</scope>
    <source>
        <strain evidence="3 4">DSM 13687</strain>
    </source>
</reference>
<keyword evidence="2" id="KW-0479">Metal-binding</keyword>
<proteinExistence type="predicted"/>
<dbReference type="GO" id="GO:0019251">
    <property type="term" value="P:anaerobic cobalamin biosynthetic process"/>
    <property type="evidence" value="ECO:0007669"/>
    <property type="project" value="InterPro"/>
</dbReference>